<evidence type="ECO:0000313" key="3">
    <source>
        <dbReference type="Proteomes" id="UP000008221"/>
    </source>
</evidence>
<dbReference type="KEGG" id="ace:Acel_0086"/>
<evidence type="ECO:0000256" key="1">
    <source>
        <dbReference type="SAM" id="Phobius"/>
    </source>
</evidence>
<keyword evidence="1" id="KW-0472">Membrane</keyword>
<name>A0LR02_ACIC1</name>
<proteinExistence type="predicted"/>
<evidence type="ECO:0008006" key="4">
    <source>
        <dbReference type="Google" id="ProtNLM"/>
    </source>
</evidence>
<organism evidence="2 3">
    <name type="scientific">Acidothermus cellulolyticus (strain ATCC 43068 / DSM 8971 / 11B)</name>
    <dbReference type="NCBI Taxonomy" id="351607"/>
    <lineage>
        <taxon>Bacteria</taxon>
        <taxon>Bacillati</taxon>
        <taxon>Actinomycetota</taxon>
        <taxon>Actinomycetes</taxon>
        <taxon>Acidothermales</taxon>
        <taxon>Acidothermaceae</taxon>
        <taxon>Acidothermus</taxon>
    </lineage>
</organism>
<keyword evidence="1" id="KW-0812">Transmembrane</keyword>
<dbReference type="AlphaFoldDB" id="A0LR02"/>
<reference evidence="2 3" key="1">
    <citation type="journal article" date="2009" name="Genome Res.">
        <title>Complete genome of the cellulolytic thermophile Acidothermus cellulolyticus 11B provides insights into its ecophysiological and evolutionary adaptations.</title>
        <authorList>
            <person name="Barabote R.D."/>
            <person name="Xie G."/>
            <person name="Leu D.H."/>
            <person name="Normand P."/>
            <person name="Necsulea A."/>
            <person name="Daubin V."/>
            <person name="Medigue C."/>
            <person name="Adney W.S."/>
            <person name="Xu X.C."/>
            <person name="Lapidus A."/>
            <person name="Parales R.E."/>
            <person name="Detter C."/>
            <person name="Pujic P."/>
            <person name="Bruce D."/>
            <person name="Lavire C."/>
            <person name="Challacombe J.F."/>
            <person name="Brettin T.S."/>
            <person name="Berry A.M."/>
        </authorList>
    </citation>
    <scope>NUCLEOTIDE SEQUENCE [LARGE SCALE GENOMIC DNA]</scope>
    <source>
        <strain evidence="3">ATCC 43068 / DSM 8971 / 11B</strain>
    </source>
</reference>
<dbReference type="Proteomes" id="UP000008221">
    <property type="component" value="Chromosome"/>
</dbReference>
<sequence length="56" mass="6360">MEVSMGVVLLVLLLALIFGGLGFALHWLWIIAIVFFLAWLAGFAFRSGSGSRWYRW</sequence>
<dbReference type="STRING" id="351607.Acel_0086"/>
<dbReference type="InParanoid" id="A0LR02"/>
<dbReference type="EMBL" id="CP000481">
    <property type="protein sequence ID" value="ABK51862.1"/>
    <property type="molecule type" value="Genomic_DNA"/>
</dbReference>
<keyword evidence="3" id="KW-1185">Reference proteome</keyword>
<protein>
    <recommendedName>
        <fullName evidence="4">Hydrophobic protein</fullName>
    </recommendedName>
</protein>
<feature type="transmembrane region" description="Helical" evidence="1">
    <location>
        <begin position="29"/>
        <end position="45"/>
    </location>
</feature>
<gene>
    <name evidence="2" type="ordered locus">Acel_0086</name>
</gene>
<accession>A0LR02</accession>
<evidence type="ECO:0000313" key="2">
    <source>
        <dbReference type="EMBL" id="ABK51862.1"/>
    </source>
</evidence>
<dbReference type="eggNOG" id="ENOG5031S5D">
    <property type="taxonomic scope" value="Bacteria"/>
</dbReference>
<keyword evidence="1" id="KW-1133">Transmembrane helix</keyword>
<dbReference type="HOGENOM" id="CLU_210462_0_0_11"/>